<protein>
    <recommendedName>
        <fullName evidence="2">DUF3616 domain-containing protein</fullName>
    </recommendedName>
</protein>
<sequence length="72" mass="7673">MSVERQVELRFHATSREARTHPDLSAVGVDGPGLWAAGDETATVERLTFRDGPSEARPAPGGGVLADIVRMT</sequence>
<dbReference type="InterPro" id="IPR022060">
    <property type="entry name" value="DUF3616"/>
</dbReference>
<dbReference type="EMBL" id="JAUSRB010000002">
    <property type="protein sequence ID" value="MDP9866236.1"/>
    <property type="molecule type" value="Genomic_DNA"/>
</dbReference>
<evidence type="ECO:0000313" key="3">
    <source>
        <dbReference type="EMBL" id="MDP9866236.1"/>
    </source>
</evidence>
<gene>
    <name evidence="3" type="ORF">J2S55_005502</name>
</gene>
<dbReference type="RefSeq" id="WP_306866612.1">
    <property type="nucleotide sequence ID" value="NZ_JAUSRB010000002.1"/>
</dbReference>
<comment type="caution">
    <text evidence="3">The sequence shown here is derived from an EMBL/GenBank/DDBJ whole genome shotgun (WGS) entry which is preliminary data.</text>
</comment>
<evidence type="ECO:0000313" key="4">
    <source>
        <dbReference type="Proteomes" id="UP001230426"/>
    </source>
</evidence>
<feature type="region of interest" description="Disordered" evidence="1">
    <location>
        <begin position="51"/>
        <end position="72"/>
    </location>
</feature>
<proteinExistence type="predicted"/>
<keyword evidence="4" id="KW-1185">Reference proteome</keyword>
<name>A0ABT9RAE6_9ACTN</name>
<evidence type="ECO:0000256" key="1">
    <source>
        <dbReference type="SAM" id="MobiDB-lite"/>
    </source>
</evidence>
<dbReference type="Proteomes" id="UP001230426">
    <property type="component" value="Unassembled WGS sequence"/>
</dbReference>
<dbReference type="Pfam" id="PF12275">
    <property type="entry name" value="DUF3616"/>
    <property type="match status" value="1"/>
</dbReference>
<organism evidence="3 4">
    <name type="scientific">Streptosporangium brasiliense</name>
    <dbReference type="NCBI Taxonomy" id="47480"/>
    <lineage>
        <taxon>Bacteria</taxon>
        <taxon>Bacillati</taxon>
        <taxon>Actinomycetota</taxon>
        <taxon>Actinomycetes</taxon>
        <taxon>Streptosporangiales</taxon>
        <taxon>Streptosporangiaceae</taxon>
        <taxon>Streptosporangium</taxon>
    </lineage>
</organism>
<reference evidence="3 4" key="1">
    <citation type="submission" date="2023-07" db="EMBL/GenBank/DDBJ databases">
        <title>Sequencing the genomes of 1000 actinobacteria strains.</title>
        <authorList>
            <person name="Klenk H.-P."/>
        </authorList>
    </citation>
    <scope>NUCLEOTIDE SEQUENCE [LARGE SCALE GENOMIC DNA]</scope>
    <source>
        <strain evidence="3 4">DSM 44109</strain>
    </source>
</reference>
<feature type="domain" description="DUF3616" evidence="2">
    <location>
        <begin position="23"/>
        <end position="52"/>
    </location>
</feature>
<accession>A0ABT9RAE6</accession>
<evidence type="ECO:0000259" key="2">
    <source>
        <dbReference type="Pfam" id="PF12275"/>
    </source>
</evidence>